<evidence type="ECO:0000313" key="3">
    <source>
        <dbReference type="Proteomes" id="UP001283361"/>
    </source>
</evidence>
<feature type="region of interest" description="Disordered" evidence="1">
    <location>
        <begin position="172"/>
        <end position="191"/>
    </location>
</feature>
<gene>
    <name evidence="2" type="ORF">RRG08_001871</name>
</gene>
<dbReference type="AlphaFoldDB" id="A0AAE1DRW4"/>
<comment type="caution">
    <text evidence="2">The sequence shown here is derived from an EMBL/GenBank/DDBJ whole genome shotgun (WGS) entry which is preliminary data.</text>
</comment>
<evidence type="ECO:0000313" key="2">
    <source>
        <dbReference type="EMBL" id="KAK3780766.1"/>
    </source>
</evidence>
<name>A0AAE1DRW4_9GAST</name>
<accession>A0AAE1DRW4</accession>
<proteinExistence type="predicted"/>
<keyword evidence="3" id="KW-1185">Reference proteome</keyword>
<protein>
    <submittedName>
        <fullName evidence="2">Uncharacterized protein</fullName>
    </submittedName>
</protein>
<evidence type="ECO:0000256" key="1">
    <source>
        <dbReference type="SAM" id="MobiDB-lite"/>
    </source>
</evidence>
<dbReference type="Proteomes" id="UP001283361">
    <property type="component" value="Unassembled WGS sequence"/>
</dbReference>
<reference evidence="2" key="1">
    <citation type="journal article" date="2023" name="G3 (Bethesda)">
        <title>A reference genome for the long-term kleptoplast-retaining sea slug Elysia crispata morphotype clarki.</title>
        <authorList>
            <person name="Eastman K.E."/>
            <person name="Pendleton A.L."/>
            <person name="Shaikh M.A."/>
            <person name="Suttiyut T."/>
            <person name="Ogas R."/>
            <person name="Tomko P."/>
            <person name="Gavelis G."/>
            <person name="Widhalm J.R."/>
            <person name="Wisecaver J.H."/>
        </authorList>
    </citation>
    <scope>NUCLEOTIDE SEQUENCE</scope>
    <source>
        <strain evidence="2">ECLA1</strain>
    </source>
</reference>
<organism evidence="2 3">
    <name type="scientific">Elysia crispata</name>
    <name type="common">lettuce slug</name>
    <dbReference type="NCBI Taxonomy" id="231223"/>
    <lineage>
        <taxon>Eukaryota</taxon>
        <taxon>Metazoa</taxon>
        <taxon>Spiralia</taxon>
        <taxon>Lophotrochozoa</taxon>
        <taxon>Mollusca</taxon>
        <taxon>Gastropoda</taxon>
        <taxon>Heterobranchia</taxon>
        <taxon>Euthyneura</taxon>
        <taxon>Panpulmonata</taxon>
        <taxon>Sacoglossa</taxon>
        <taxon>Placobranchoidea</taxon>
        <taxon>Plakobranchidae</taxon>
        <taxon>Elysia</taxon>
    </lineage>
</organism>
<sequence length="191" mass="20857">MSGTIDQQRGQQGGNVRTIKWTILAVTGLSSSWEAAGNNLLGSGKIPRLFPISLNAGLLVTLPVCDRLTVVRNKERKFLAKKNPPKKTKKSQAREVLAKTERQLLMDDLAGMKFVVGHYFTRVDKLWRSKDVLPAISARPVATLECTPNTGQQISGNVVDARECSERLPGAQITRDSRGGGGRMFTPSICP</sequence>
<dbReference type="EMBL" id="JAWDGP010002685">
    <property type="protein sequence ID" value="KAK3780766.1"/>
    <property type="molecule type" value="Genomic_DNA"/>
</dbReference>